<name>A0A9R1D7P6_9EURY</name>
<dbReference type="InterPro" id="IPR058394">
    <property type="entry name" value="DUF8081"/>
</dbReference>
<dbReference type="RefSeq" id="WP_256029966.1">
    <property type="nucleotide sequence ID" value="NZ_JAHLKM010000014.1"/>
</dbReference>
<evidence type="ECO:0000313" key="3">
    <source>
        <dbReference type="Proteomes" id="UP001139494"/>
    </source>
</evidence>
<evidence type="ECO:0000313" key="2">
    <source>
        <dbReference type="EMBL" id="MCQ4333940.1"/>
    </source>
</evidence>
<dbReference type="EMBL" id="JAHLKM010000014">
    <property type="protein sequence ID" value="MCQ4333940.1"/>
    <property type="molecule type" value="Genomic_DNA"/>
</dbReference>
<dbReference type="AlphaFoldDB" id="A0A9R1D7P6"/>
<protein>
    <recommendedName>
        <fullName evidence="1">DUF8081 domain-containing protein</fullName>
    </recommendedName>
</protein>
<keyword evidence="3" id="KW-1185">Reference proteome</keyword>
<evidence type="ECO:0000259" key="1">
    <source>
        <dbReference type="Pfam" id="PF26297"/>
    </source>
</evidence>
<reference evidence="2" key="1">
    <citation type="journal article" date="2023" name="Front. Microbiol.">
        <title>Genomic-based phylogenetic and metabolic analyses of the genus Natronomonas, and description of Natronomonas aquatica sp. nov.</title>
        <authorList>
            <person name="Garcia-Roldan A."/>
            <person name="Duran-Viseras A."/>
            <person name="de la Haba R.R."/>
            <person name="Corral P."/>
            <person name="Sanchez-Porro C."/>
            <person name="Ventosa A."/>
        </authorList>
    </citation>
    <scope>NUCLEOTIDE SEQUENCE</scope>
    <source>
        <strain evidence="2">F2-12</strain>
    </source>
</reference>
<dbReference type="Proteomes" id="UP001139494">
    <property type="component" value="Unassembled WGS sequence"/>
</dbReference>
<feature type="domain" description="DUF8081" evidence="1">
    <location>
        <begin position="5"/>
        <end position="71"/>
    </location>
</feature>
<proteinExistence type="predicted"/>
<comment type="caution">
    <text evidence="2">The sequence shown here is derived from an EMBL/GenBank/DDBJ whole genome shotgun (WGS) entry which is preliminary data.</text>
</comment>
<accession>A0A9R1D7P6</accession>
<dbReference type="Pfam" id="PF26297">
    <property type="entry name" value="DUF8081"/>
    <property type="match status" value="1"/>
</dbReference>
<gene>
    <name evidence="2" type="ORF">KM295_10690</name>
</gene>
<organism evidence="2 3">
    <name type="scientific">Natronomonas aquatica</name>
    <dbReference type="NCBI Taxonomy" id="2841590"/>
    <lineage>
        <taxon>Archaea</taxon>
        <taxon>Methanobacteriati</taxon>
        <taxon>Methanobacteriota</taxon>
        <taxon>Stenosarchaea group</taxon>
        <taxon>Halobacteria</taxon>
        <taxon>Halobacteriales</taxon>
        <taxon>Natronomonadaceae</taxon>
        <taxon>Natronomonas</taxon>
    </lineage>
</organism>
<sequence length="94" mass="10370">MDEGYVVAAKPSARRVSRAVGAWIVAEGRHRTFESKALAREWARSASPQGYTLWVQDAHPEDESPADGYLLARSSRIRGNETELPGEQVGVFDV</sequence>